<evidence type="ECO:0000313" key="8">
    <source>
        <dbReference type="EMBL" id="MSS57211.1"/>
    </source>
</evidence>
<dbReference type="GO" id="GO:0016301">
    <property type="term" value="F:kinase activity"/>
    <property type="evidence" value="ECO:0007669"/>
    <property type="project" value="UniProtKB-KW"/>
</dbReference>
<dbReference type="GO" id="GO:0005737">
    <property type="term" value="C:cytoplasm"/>
    <property type="evidence" value="ECO:0007669"/>
    <property type="project" value="UniProtKB-SubCell"/>
</dbReference>
<dbReference type="InterPro" id="IPR011055">
    <property type="entry name" value="Dup_hybrid_motif"/>
</dbReference>
<evidence type="ECO:0000256" key="4">
    <source>
        <dbReference type="ARBA" id="ARBA00022679"/>
    </source>
</evidence>
<dbReference type="PANTHER" id="PTHR45008">
    <property type="entry name" value="PTS SYSTEM GLUCOSE-SPECIFIC EIIA COMPONENT"/>
    <property type="match status" value="1"/>
</dbReference>
<dbReference type="PROSITE" id="PS51093">
    <property type="entry name" value="PTS_EIIA_TYPE_1"/>
    <property type="match status" value="1"/>
</dbReference>
<proteinExistence type="predicted"/>
<gene>
    <name evidence="8" type="ORF">FYJ55_10180</name>
</gene>
<dbReference type="Proteomes" id="UP000434241">
    <property type="component" value="Unassembled WGS sequence"/>
</dbReference>
<reference evidence="8 9" key="1">
    <citation type="submission" date="2019-08" db="EMBL/GenBank/DDBJ databases">
        <title>In-depth cultivation of the pig gut microbiome towards novel bacterial diversity and tailored functional studies.</title>
        <authorList>
            <person name="Wylensek D."/>
            <person name="Hitch T.C.A."/>
            <person name="Clavel T."/>
        </authorList>
    </citation>
    <scope>NUCLEOTIDE SEQUENCE [LARGE SCALE GENOMIC DNA]</scope>
    <source>
        <strain evidence="8 9">LKV-472-APC-3</strain>
    </source>
</reference>
<keyword evidence="9" id="KW-1185">Reference proteome</keyword>
<dbReference type="SUPFAM" id="SSF51261">
    <property type="entry name" value="Duplicated hybrid motif"/>
    <property type="match status" value="1"/>
</dbReference>
<dbReference type="Pfam" id="PF00358">
    <property type="entry name" value="PTS_EIIA_1"/>
    <property type="match status" value="1"/>
</dbReference>
<protein>
    <submittedName>
        <fullName evidence="8">PTS glucose transporter subunit IIA</fullName>
    </submittedName>
</protein>
<evidence type="ECO:0000256" key="3">
    <source>
        <dbReference type="ARBA" id="ARBA00022597"/>
    </source>
</evidence>
<dbReference type="AlphaFoldDB" id="A0A6N7VHD4"/>
<dbReference type="NCBIfam" id="TIGR00830">
    <property type="entry name" value="PTBA"/>
    <property type="match status" value="1"/>
</dbReference>
<accession>A0A6N7VHD4</accession>
<keyword evidence="6" id="KW-0418">Kinase</keyword>
<comment type="subcellular location">
    <subcellularLocation>
        <location evidence="1">Cytoplasm</location>
    </subcellularLocation>
</comment>
<dbReference type="FunFam" id="2.70.70.10:FF:000001">
    <property type="entry name" value="PTS system glucose-specific IIA component"/>
    <property type="match status" value="1"/>
</dbReference>
<dbReference type="GO" id="GO:0009401">
    <property type="term" value="P:phosphoenolpyruvate-dependent sugar phosphotransferase system"/>
    <property type="evidence" value="ECO:0007669"/>
    <property type="project" value="UniProtKB-KW"/>
</dbReference>
<dbReference type="InterPro" id="IPR001127">
    <property type="entry name" value="PTS_EIIA_1_perm"/>
</dbReference>
<evidence type="ECO:0000256" key="1">
    <source>
        <dbReference type="ARBA" id="ARBA00004496"/>
    </source>
</evidence>
<keyword evidence="5" id="KW-0598">Phosphotransferase system</keyword>
<dbReference type="GeneID" id="93159649"/>
<evidence type="ECO:0000256" key="6">
    <source>
        <dbReference type="ARBA" id="ARBA00022777"/>
    </source>
</evidence>
<name>A0A6N7VHD4_9FIRM</name>
<dbReference type="RefSeq" id="WP_154556738.1">
    <property type="nucleotide sequence ID" value="NZ_JAQCYS010000200.1"/>
</dbReference>
<evidence type="ECO:0000256" key="5">
    <source>
        <dbReference type="ARBA" id="ARBA00022683"/>
    </source>
</evidence>
<organism evidence="8 9">
    <name type="scientific">Holdemanella porci</name>
    <dbReference type="NCBI Taxonomy" id="2652276"/>
    <lineage>
        <taxon>Bacteria</taxon>
        <taxon>Bacillati</taxon>
        <taxon>Bacillota</taxon>
        <taxon>Erysipelotrichia</taxon>
        <taxon>Erysipelotrichales</taxon>
        <taxon>Erysipelotrichaceae</taxon>
        <taxon>Holdemanella</taxon>
    </lineage>
</organism>
<dbReference type="PANTHER" id="PTHR45008:SF1">
    <property type="entry name" value="PTS SYSTEM GLUCOSE-SPECIFIC EIIA COMPONENT"/>
    <property type="match status" value="1"/>
</dbReference>
<dbReference type="Gene3D" id="2.70.70.10">
    <property type="entry name" value="Glucose Permease (Domain IIA)"/>
    <property type="match status" value="1"/>
</dbReference>
<evidence type="ECO:0000313" key="9">
    <source>
        <dbReference type="Proteomes" id="UP000434241"/>
    </source>
</evidence>
<sequence>MFLFKKRKNSNDLKAYISGDLISIDQVNDDVFSQKMMGDGIAIKPKGNEVYAPCDGKVTAIFDSTEHAVGLTLDNGMEILIHCGLDTVNLTEKVFSCKVTKEQKVKQGQLLITFDHDKLKAMNYEDVIMLVLLNPGNAKNIKFVSDQEVKAKESVIATFE</sequence>
<dbReference type="EMBL" id="VUMR01000087">
    <property type="protein sequence ID" value="MSS57211.1"/>
    <property type="molecule type" value="Genomic_DNA"/>
</dbReference>
<dbReference type="InterPro" id="IPR050890">
    <property type="entry name" value="PTS_EIIA_component"/>
</dbReference>
<evidence type="ECO:0000256" key="2">
    <source>
        <dbReference type="ARBA" id="ARBA00022448"/>
    </source>
</evidence>
<comment type="caution">
    <text evidence="8">The sequence shown here is derived from an EMBL/GenBank/DDBJ whole genome shotgun (WGS) entry which is preliminary data.</text>
</comment>
<keyword evidence="4" id="KW-0808">Transferase</keyword>
<feature type="domain" description="PTS EIIA type-1" evidence="7">
    <location>
        <begin position="29"/>
        <end position="134"/>
    </location>
</feature>
<evidence type="ECO:0000259" key="7">
    <source>
        <dbReference type="PROSITE" id="PS51093"/>
    </source>
</evidence>
<keyword evidence="3 8" id="KW-0762">Sugar transport</keyword>
<keyword evidence="2" id="KW-0813">Transport</keyword>